<feature type="transmembrane region" description="Helical" evidence="1">
    <location>
        <begin position="267"/>
        <end position="290"/>
    </location>
</feature>
<dbReference type="RefSeq" id="WP_004924366.1">
    <property type="nucleotide sequence ID" value="NZ_DS607671.1"/>
</dbReference>
<dbReference type="Proteomes" id="UP000004506">
    <property type="component" value="Unassembled WGS sequence"/>
</dbReference>
<keyword evidence="1" id="KW-1133">Transmembrane helix</keyword>
<feature type="transmembrane region" description="Helical" evidence="1">
    <location>
        <begin position="302"/>
        <end position="323"/>
    </location>
</feature>
<comment type="caution">
    <text evidence="2">The sequence shown here is derived from an EMBL/GenBank/DDBJ whole genome shotgun (WGS) entry which is preliminary data.</text>
</comment>
<dbReference type="AlphaFoldDB" id="A0AA86YPM0"/>
<protein>
    <recommendedName>
        <fullName evidence="4">Polysaccharide biosynthesis protein</fullName>
    </recommendedName>
</protein>
<dbReference type="EMBL" id="ABJD02000047">
    <property type="protein sequence ID" value="EDU61611.1"/>
    <property type="molecule type" value="Genomic_DNA"/>
</dbReference>
<reference evidence="3" key="2">
    <citation type="submission" date="2008-04" db="EMBL/GenBank/DDBJ databases">
        <title>Draft genome sequence of Providencia stuartii(ATCC 25827).</title>
        <authorList>
            <person name="Sudarsanam P."/>
            <person name="Ley R."/>
            <person name="Guruge J."/>
            <person name="Turnbaugh P.J."/>
            <person name="Mahowald M."/>
            <person name="Liep D."/>
            <person name="Gordon J."/>
        </authorList>
    </citation>
    <scope>NUCLEOTIDE SEQUENCE [LARGE SCALE GENOMIC DNA]</scope>
    <source>
        <strain evidence="3">ATCC 25827</strain>
    </source>
</reference>
<reference evidence="3" key="1">
    <citation type="submission" date="2008-04" db="EMBL/GenBank/DDBJ databases">
        <title>Draft genome sequence of Providencia stuartii (ATCC 25827).</title>
        <authorList>
            <person name="Sudarsanam P."/>
            <person name="Ley R."/>
            <person name="Guruge J."/>
            <person name="Turnbaugh P.J."/>
            <person name="Mahowald M."/>
            <person name="Liep D."/>
            <person name="Gordon J."/>
        </authorList>
    </citation>
    <scope>NUCLEOTIDE SEQUENCE [LARGE SCALE GENOMIC DNA]</scope>
    <source>
        <strain evidence="3">ATCC 25827</strain>
    </source>
</reference>
<reference evidence="2 3" key="3">
    <citation type="submission" date="2008-05" db="EMBL/GenBank/DDBJ databases">
        <authorList>
            <person name="Fulton L."/>
            <person name="Clifton S."/>
            <person name="Fulton B."/>
            <person name="Xu J."/>
            <person name="Minx P."/>
            <person name="Pepin K.H."/>
            <person name="Johnson M."/>
            <person name="Thiruvilangam P."/>
            <person name="Bhonagiri V."/>
            <person name="Nash W.E."/>
            <person name="Mardis E.R."/>
            <person name="Wilson R.K."/>
        </authorList>
    </citation>
    <scope>NUCLEOTIDE SEQUENCE [LARGE SCALE GENOMIC DNA]</scope>
    <source>
        <strain evidence="2 3">ATCC 25827</strain>
    </source>
</reference>
<feature type="transmembrane region" description="Helical" evidence="1">
    <location>
        <begin position="36"/>
        <end position="56"/>
    </location>
</feature>
<evidence type="ECO:0000256" key="1">
    <source>
        <dbReference type="SAM" id="Phobius"/>
    </source>
</evidence>
<evidence type="ECO:0000313" key="2">
    <source>
        <dbReference type="EMBL" id="EDU61611.1"/>
    </source>
</evidence>
<feature type="transmembrane region" description="Helical" evidence="1">
    <location>
        <begin position="361"/>
        <end position="379"/>
    </location>
</feature>
<evidence type="ECO:0008006" key="4">
    <source>
        <dbReference type="Google" id="ProtNLM"/>
    </source>
</evidence>
<name>A0AA86YPM0_PROST</name>
<sequence>MSTGIIVFIRNLLIAFSGIAIISRSVKFLPEQESTFIILIMIMINAQNSLYEGLFITHTMSLNEKTSKYVLKKQLPMLFFTSILFSLITITYSNLIIKNAINYTDSFLLFFCYIINLVSLGITNIFCSNKKYSFFFLLDIIFIIITIITILLIPQKETILSALFFRVIGSAVGGLYFYITYKINTDFQSAKVDLYSINFFSGTLLSFIRDTLLPLVIGWLAGTSTLVSLRVFNICYSAPGLIANAMNKIMIRYARKIGGFQLIKNKYLIFLYLLSICYFIFWVFGGSPLFHYLFGSNTLIEINIFVISLSLFCLFWPLGQLAISSAIYYGLSKTFLFLSILWTLISFLSVFILIYSDFSLYMFYFSLTQVVNIYIIFYVNRKSHEKNNFN</sequence>
<feature type="transmembrane region" description="Helical" evidence="1">
    <location>
        <begin position="199"/>
        <end position="221"/>
    </location>
</feature>
<feature type="transmembrane region" description="Helical" evidence="1">
    <location>
        <begin position="335"/>
        <end position="355"/>
    </location>
</feature>
<keyword evidence="1" id="KW-0472">Membrane</keyword>
<feature type="transmembrane region" description="Helical" evidence="1">
    <location>
        <begin position="227"/>
        <end position="246"/>
    </location>
</feature>
<feature type="transmembrane region" description="Helical" evidence="1">
    <location>
        <begin position="107"/>
        <end position="127"/>
    </location>
</feature>
<keyword evidence="1" id="KW-0812">Transmembrane</keyword>
<evidence type="ECO:0000313" key="3">
    <source>
        <dbReference type="Proteomes" id="UP000004506"/>
    </source>
</evidence>
<feature type="transmembrane region" description="Helical" evidence="1">
    <location>
        <begin position="77"/>
        <end position="95"/>
    </location>
</feature>
<feature type="transmembrane region" description="Helical" evidence="1">
    <location>
        <begin position="12"/>
        <end position="30"/>
    </location>
</feature>
<feature type="transmembrane region" description="Helical" evidence="1">
    <location>
        <begin position="134"/>
        <end position="153"/>
    </location>
</feature>
<gene>
    <name evidence="2" type="ORF">PROSTU_00500</name>
</gene>
<proteinExistence type="predicted"/>
<feature type="transmembrane region" description="Helical" evidence="1">
    <location>
        <begin position="159"/>
        <end position="179"/>
    </location>
</feature>
<accession>A0AA86YPM0</accession>
<organism evidence="2 3">
    <name type="scientific">Providencia stuartii ATCC 25827</name>
    <dbReference type="NCBI Taxonomy" id="471874"/>
    <lineage>
        <taxon>Bacteria</taxon>
        <taxon>Pseudomonadati</taxon>
        <taxon>Pseudomonadota</taxon>
        <taxon>Gammaproteobacteria</taxon>
        <taxon>Enterobacterales</taxon>
        <taxon>Morganellaceae</taxon>
        <taxon>Providencia</taxon>
    </lineage>
</organism>